<evidence type="ECO:0000256" key="7">
    <source>
        <dbReference type="ARBA" id="ARBA00023136"/>
    </source>
</evidence>
<proteinExistence type="inferred from homology"/>
<accession>A0ABN1VJ58</accession>
<evidence type="ECO:0000313" key="12">
    <source>
        <dbReference type="Proteomes" id="UP001500467"/>
    </source>
</evidence>
<evidence type="ECO:0000256" key="1">
    <source>
        <dbReference type="ARBA" id="ARBA00004429"/>
    </source>
</evidence>
<feature type="domain" description="Tripartite ATP-independent periplasmic transporters DctQ component" evidence="10">
    <location>
        <begin position="34"/>
        <end position="159"/>
    </location>
</feature>
<evidence type="ECO:0000259" key="10">
    <source>
        <dbReference type="Pfam" id="PF04290"/>
    </source>
</evidence>
<dbReference type="PANTHER" id="PTHR35011">
    <property type="entry name" value="2,3-DIKETO-L-GULONATE TRAP TRANSPORTER SMALL PERMEASE PROTEIN YIAM"/>
    <property type="match status" value="1"/>
</dbReference>
<evidence type="ECO:0000256" key="6">
    <source>
        <dbReference type="ARBA" id="ARBA00022989"/>
    </source>
</evidence>
<keyword evidence="6 9" id="KW-1133">Transmembrane helix</keyword>
<keyword evidence="2" id="KW-0813">Transport</keyword>
<evidence type="ECO:0000256" key="8">
    <source>
        <dbReference type="ARBA" id="ARBA00038436"/>
    </source>
</evidence>
<reference evidence="11 12" key="1">
    <citation type="journal article" date="2019" name="Int. J. Syst. Evol. Microbiol.">
        <title>The Global Catalogue of Microorganisms (GCM) 10K type strain sequencing project: providing services to taxonomists for standard genome sequencing and annotation.</title>
        <authorList>
            <consortium name="The Broad Institute Genomics Platform"/>
            <consortium name="The Broad Institute Genome Sequencing Center for Infectious Disease"/>
            <person name="Wu L."/>
            <person name="Ma J."/>
        </authorList>
    </citation>
    <scope>NUCLEOTIDE SEQUENCE [LARGE SCALE GENOMIC DNA]</scope>
    <source>
        <strain evidence="11 12">JCM 13022</strain>
    </source>
</reference>
<keyword evidence="12" id="KW-1185">Reference proteome</keyword>
<keyword evidence="5 9" id="KW-0812">Transmembrane</keyword>
<feature type="transmembrane region" description="Helical" evidence="9">
    <location>
        <begin position="21"/>
        <end position="43"/>
    </location>
</feature>
<evidence type="ECO:0000256" key="3">
    <source>
        <dbReference type="ARBA" id="ARBA00022475"/>
    </source>
</evidence>
<feature type="transmembrane region" description="Helical" evidence="9">
    <location>
        <begin position="138"/>
        <end position="160"/>
    </location>
</feature>
<evidence type="ECO:0000256" key="9">
    <source>
        <dbReference type="SAM" id="Phobius"/>
    </source>
</evidence>
<dbReference type="EMBL" id="BAAALM010000013">
    <property type="protein sequence ID" value="GAA1211739.1"/>
    <property type="molecule type" value="Genomic_DNA"/>
</dbReference>
<dbReference type="PANTHER" id="PTHR35011:SF2">
    <property type="entry name" value="2,3-DIKETO-L-GULONATE TRAP TRANSPORTER SMALL PERMEASE PROTEIN YIAM"/>
    <property type="match status" value="1"/>
</dbReference>
<keyword evidence="3" id="KW-1003">Cell membrane</keyword>
<feature type="transmembrane region" description="Helical" evidence="9">
    <location>
        <begin position="97"/>
        <end position="118"/>
    </location>
</feature>
<dbReference type="Proteomes" id="UP001500467">
    <property type="component" value="Unassembled WGS sequence"/>
</dbReference>
<keyword evidence="4" id="KW-0997">Cell inner membrane</keyword>
<evidence type="ECO:0000313" key="11">
    <source>
        <dbReference type="EMBL" id="GAA1211739.1"/>
    </source>
</evidence>
<gene>
    <name evidence="11" type="ORF">GCM10009675_35970</name>
</gene>
<sequence length="172" mass="18586">MREPDETATRSRRGPLRWLSTAEVVVGGLLLSTILILMLGQAVGRYLPTGGWVGSGELARFSLVWLTFAMAGYLMERDAHVALKLVDTVATGLTRRLVFVFASIMVAIVCVNLAYEAFVLVTDESSQVSPALGIPMRWFYVIPLVGLVFTAVRSAVAVFLPPPGIGEEESSA</sequence>
<dbReference type="InterPro" id="IPR007387">
    <property type="entry name" value="TRAP_DctQ"/>
</dbReference>
<comment type="subcellular location">
    <subcellularLocation>
        <location evidence="1">Cell inner membrane</location>
        <topology evidence="1">Multi-pass membrane protein</topology>
    </subcellularLocation>
</comment>
<name>A0ABN1VJ58_9PSEU</name>
<organism evidence="11 12">
    <name type="scientific">Prauserella alba</name>
    <dbReference type="NCBI Taxonomy" id="176898"/>
    <lineage>
        <taxon>Bacteria</taxon>
        <taxon>Bacillati</taxon>
        <taxon>Actinomycetota</taxon>
        <taxon>Actinomycetes</taxon>
        <taxon>Pseudonocardiales</taxon>
        <taxon>Pseudonocardiaceae</taxon>
        <taxon>Prauserella</taxon>
    </lineage>
</organism>
<keyword evidence="7 9" id="KW-0472">Membrane</keyword>
<evidence type="ECO:0000256" key="2">
    <source>
        <dbReference type="ARBA" id="ARBA00022448"/>
    </source>
</evidence>
<evidence type="ECO:0000256" key="5">
    <source>
        <dbReference type="ARBA" id="ARBA00022692"/>
    </source>
</evidence>
<evidence type="ECO:0000256" key="4">
    <source>
        <dbReference type="ARBA" id="ARBA00022519"/>
    </source>
</evidence>
<comment type="similarity">
    <text evidence="8">Belongs to the TRAP transporter small permease family.</text>
</comment>
<dbReference type="Pfam" id="PF04290">
    <property type="entry name" value="DctQ"/>
    <property type="match status" value="1"/>
</dbReference>
<dbReference type="InterPro" id="IPR055348">
    <property type="entry name" value="DctQ"/>
</dbReference>
<dbReference type="RefSeq" id="WP_253859746.1">
    <property type="nucleotide sequence ID" value="NZ_BAAALM010000013.1"/>
</dbReference>
<comment type="caution">
    <text evidence="11">The sequence shown here is derived from an EMBL/GenBank/DDBJ whole genome shotgun (WGS) entry which is preliminary data.</text>
</comment>
<protein>
    <recommendedName>
        <fullName evidence="10">Tripartite ATP-independent periplasmic transporters DctQ component domain-containing protein</fullName>
    </recommendedName>
</protein>
<feature type="transmembrane region" description="Helical" evidence="9">
    <location>
        <begin position="58"/>
        <end position="76"/>
    </location>
</feature>